<evidence type="ECO:0000313" key="1">
    <source>
        <dbReference type="EMBL" id="KTD59763.1"/>
    </source>
</evidence>
<dbReference type="AlphaFoldDB" id="A0A0W0YTA3"/>
<gene>
    <name evidence="1" type="ORF">Lsai_0407</name>
</gene>
<evidence type="ECO:0000313" key="2">
    <source>
        <dbReference type="Proteomes" id="UP000054621"/>
    </source>
</evidence>
<proteinExistence type="predicted"/>
<dbReference type="RefSeq" id="WP_027270094.1">
    <property type="nucleotide sequence ID" value="NZ_CAAAJE010000003.1"/>
</dbReference>
<dbReference type="eggNOG" id="ENOG5031ETU">
    <property type="taxonomic scope" value="Bacteria"/>
</dbReference>
<dbReference type="EMBL" id="LNYV01000004">
    <property type="protein sequence ID" value="KTD59763.1"/>
    <property type="molecule type" value="Genomic_DNA"/>
</dbReference>
<dbReference type="STRING" id="28087.Lsai_0407"/>
<dbReference type="Proteomes" id="UP000054621">
    <property type="component" value="Unassembled WGS sequence"/>
</dbReference>
<accession>A0A0W0YTA3</accession>
<comment type="caution">
    <text evidence="1">The sequence shown here is derived from an EMBL/GenBank/DDBJ whole genome shotgun (WGS) entry which is preliminary data.</text>
</comment>
<dbReference type="OrthoDB" id="5644797at2"/>
<dbReference type="PATRIC" id="fig|28087.4.peg.426"/>
<name>A0A0W0YTA3_9GAMM</name>
<organism evidence="1 2">
    <name type="scientific">Legionella sainthelensi</name>
    <dbReference type="NCBI Taxonomy" id="28087"/>
    <lineage>
        <taxon>Bacteria</taxon>
        <taxon>Pseudomonadati</taxon>
        <taxon>Pseudomonadota</taxon>
        <taxon>Gammaproteobacteria</taxon>
        <taxon>Legionellales</taxon>
        <taxon>Legionellaceae</taxon>
        <taxon>Legionella</taxon>
    </lineage>
</organism>
<sequence>MKITGTIKMLQTPGRTDKFVKKQLPNDYFLALEITDIDGSPISTLSSVFNTLKPNFPSIQVNNEEVSDLFDTYKLSVGMTDVCHLSLAYFGDFRIERNTDNDLDQQKVDTAYEELDGQKISFEIDGCPFQIVSTSKEFNKISTEANLAFAPNVGMGRDTIVNLLPSKKIQDMFSNKLSCVFGEGFKIWNSQKKEIPFHVTIAQTDKLNLKLAALQDNLENVEMARTLAL</sequence>
<protein>
    <submittedName>
        <fullName evidence="1">Uncharacterized protein</fullName>
    </submittedName>
</protein>
<reference evidence="1 2" key="1">
    <citation type="submission" date="2015-11" db="EMBL/GenBank/DDBJ databases">
        <title>Genomic analysis of 38 Legionella species identifies large and diverse effector repertoires.</title>
        <authorList>
            <person name="Burstein D."/>
            <person name="Amaro F."/>
            <person name="Zusman T."/>
            <person name="Lifshitz Z."/>
            <person name="Cohen O."/>
            <person name="Gilbert J.A."/>
            <person name="Pupko T."/>
            <person name="Shuman H.A."/>
            <person name="Segal G."/>
        </authorList>
    </citation>
    <scope>NUCLEOTIDE SEQUENCE [LARGE SCALE GENOMIC DNA]</scope>
    <source>
        <strain evidence="1 2">Mt.St.Helens-4</strain>
    </source>
</reference>